<evidence type="ECO:0000313" key="2">
    <source>
        <dbReference type="Proteomes" id="UP000233440"/>
    </source>
</evidence>
<comment type="caution">
    <text evidence="1">The sequence shown here is derived from an EMBL/GenBank/DDBJ whole genome shotgun (WGS) entry which is preliminary data.</text>
</comment>
<organism evidence="1 2">
    <name type="scientific">Heyndrickxia camelliae</name>
    <dbReference type="NCBI Taxonomy" id="1707093"/>
    <lineage>
        <taxon>Bacteria</taxon>
        <taxon>Bacillati</taxon>
        <taxon>Bacillota</taxon>
        <taxon>Bacilli</taxon>
        <taxon>Bacillales</taxon>
        <taxon>Bacillaceae</taxon>
        <taxon>Heyndrickxia</taxon>
    </lineage>
</organism>
<evidence type="ECO:0000313" key="1">
    <source>
        <dbReference type="EMBL" id="PKR83244.1"/>
    </source>
</evidence>
<accession>A0A2N3LFC7</accession>
<name>A0A2N3LFC7_9BACI</name>
<dbReference type="AlphaFoldDB" id="A0A2N3LFC7"/>
<dbReference type="RefSeq" id="WP_101355939.1">
    <property type="nucleotide sequence ID" value="NZ_PIQO01000020.1"/>
</dbReference>
<reference evidence="1 2" key="1">
    <citation type="submission" date="2017-11" db="EMBL/GenBank/DDBJ databases">
        <title>Bacillus camelliae sp. nov., isolated from pu'er tea.</title>
        <authorList>
            <person name="Niu L."/>
        </authorList>
    </citation>
    <scope>NUCLEOTIDE SEQUENCE [LARGE SCALE GENOMIC DNA]</scope>
    <source>
        <strain evidence="1 2">7578-1</strain>
    </source>
</reference>
<dbReference type="Proteomes" id="UP000233440">
    <property type="component" value="Unassembled WGS sequence"/>
</dbReference>
<proteinExistence type="predicted"/>
<protein>
    <submittedName>
        <fullName evidence="1">Uncharacterized protein</fullName>
    </submittedName>
</protein>
<sequence>MEVKSWDRNYYEKIDWKEVPMWKALKIWANNQKHIKCIDGNLYYFYHGQEALSKITHNQIQFGKWFVEKM</sequence>
<gene>
    <name evidence="1" type="ORF">CWO92_19770</name>
</gene>
<dbReference type="EMBL" id="PIQO01000020">
    <property type="protein sequence ID" value="PKR83244.1"/>
    <property type="molecule type" value="Genomic_DNA"/>
</dbReference>
<keyword evidence="2" id="KW-1185">Reference proteome</keyword>